<dbReference type="InterPro" id="IPR041415">
    <property type="entry name" value="BclA_C"/>
</dbReference>
<feature type="region of interest" description="Disordered" evidence="1">
    <location>
        <begin position="1"/>
        <end position="34"/>
    </location>
</feature>
<dbReference type="RefSeq" id="WP_143329386.1">
    <property type="nucleotide sequence ID" value="NZ_MWMH01000003.1"/>
</dbReference>
<dbReference type="EMBL" id="MWMH01000003">
    <property type="protein sequence ID" value="OOP73368.1"/>
    <property type="molecule type" value="Genomic_DNA"/>
</dbReference>
<evidence type="ECO:0000313" key="4">
    <source>
        <dbReference type="Proteomes" id="UP000190959"/>
    </source>
</evidence>
<feature type="domain" description="BclA C-terminal" evidence="2">
    <location>
        <begin position="58"/>
        <end position="174"/>
    </location>
</feature>
<proteinExistence type="predicted"/>
<name>A0A1S9N7G6_CLOBE</name>
<evidence type="ECO:0000313" key="3">
    <source>
        <dbReference type="EMBL" id="OOP73368.1"/>
    </source>
</evidence>
<sequence>GDTGATGPAGDTGATGPAGDTGVTGPIGDTGATGPIGPTGAGLAADGYVYELATILAATVAAGADIPFSNNGPLSNITHVPGTTTVIVPIAGVYEVNYSASITAVVGAQIAIAVNGTVDASTPISALVATGELSGNAILTLAAGDVITLRNNSALALTLALAPSVGAQLTLKKLD</sequence>
<accession>A0A1S9N7G6</accession>
<comment type="caution">
    <text evidence="3">The sequence shown here is derived from an EMBL/GenBank/DDBJ whole genome shotgun (WGS) entry which is preliminary data.</text>
</comment>
<dbReference type="Proteomes" id="UP000190959">
    <property type="component" value="Unassembled WGS sequence"/>
</dbReference>
<dbReference type="Gene3D" id="2.60.120.40">
    <property type="match status" value="1"/>
</dbReference>
<dbReference type="InterPro" id="IPR008983">
    <property type="entry name" value="Tumour_necrosis_fac-like_dom"/>
</dbReference>
<evidence type="ECO:0000256" key="1">
    <source>
        <dbReference type="SAM" id="MobiDB-lite"/>
    </source>
</evidence>
<gene>
    <name evidence="3" type="ORF">CBEIBR21_10085</name>
</gene>
<feature type="non-terminal residue" evidence="3">
    <location>
        <position position="1"/>
    </location>
</feature>
<dbReference type="AlphaFoldDB" id="A0A1S9N7G6"/>
<evidence type="ECO:0000259" key="2">
    <source>
        <dbReference type="Pfam" id="PF18573"/>
    </source>
</evidence>
<organism evidence="3 4">
    <name type="scientific">Clostridium beijerinckii</name>
    <name type="common">Clostridium MP</name>
    <dbReference type="NCBI Taxonomy" id="1520"/>
    <lineage>
        <taxon>Bacteria</taxon>
        <taxon>Bacillati</taxon>
        <taxon>Bacillota</taxon>
        <taxon>Clostridia</taxon>
        <taxon>Eubacteriales</taxon>
        <taxon>Clostridiaceae</taxon>
        <taxon>Clostridium</taxon>
    </lineage>
</organism>
<reference evidence="3 4" key="1">
    <citation type="submission" date="2017-02" db="EMBL/GenBank/DDBJ databases">
        <title>Genome sequence of Clostridium beijerinckii Br21.</title>
        <authorList>
            <person name="Fonseca B.C."/>
            <person name="Guazzaroni M.E."/>
            <person name="Riano-Pachon D.M."/>
            <person name="Reginatto V."/>
        </authorList>
    </citation>
    <scope>NUCLEOTIDE SEQUENCE [LARGE SCALE GENOMIC DNA]</scope>
    <source>
        <strain evidence="3 4">Br21</strain>
    </source>
</reference>
<dbReference type="Pfam" id="PF18573">
    <property type="entry name" value="BclA_C"/>
    <property type="match status" value="1"/>
</dbReference>
<protein>
    <recommendedName>
        <fullName evidence="2">BclA C-terminal domain-containing protein</fullName>
    </recommendedName>
</protein>